<organism evidence="1 2">
    <name type="scientific">Steinernema carpocapsae</name>
    <name type="common">Entomopathogenic nematode</name>
    <dbReference type="NCBI Taxonomy" id="34508"/>
    <lineage>
        <taxon>Eukaryota</taxon>
        <taxon>Metazoa</taxon>
        <taxon>Ecdysozoa</taxon>
        <taxon>Nematoda</taxon>
        <taxon>Chromadorea</taxon>
        <taxon>Rhabditida</taxon>
        <taxon>Tylenchina</taxon>
        <taxon>Panagrolaimomorpha</taxon>
        <taxon>Strongyloidoidea</taxon>
        <taxon>Steinernematidae</taxon>
        <taxon>Steinernema</taxon>
    </lineage>
</organism>
<name>A0A4U5NX53_STECR</name>
<dbReference type="AlphaFoldDB" id="A0A4U5NX53"/>
<evidence type="ECO:0000313" key="2">
    <source>
        <dbReference type="Proteomes" id="UP000298663"/>
    </source>
</evidence>
<keyword evidence="2" id="KW-1185">Reference proteome</keyword>
<dbReference type="Proteomes" id="UP000298663">
    <property type="component" value="Unassembled WGS sequence"/>
</dbReference>
<reference evidence="1 2" key="1">
    <citation type="journal article" date="2015" name="Genome Biol.">
        <title>Comparative genomics of Steinernema reveals deeply conserved gene regulatory networks.</title>
        <authorList>
            <person name="Dillman A.R."/>
            <person name="Macchietto M."/>
            <person name="Porter C.F."/>
            <person name="Rogers A."/>
            <person name="Williams B."/>
            <person name="Antoshechkin I."/>
            <person name="Lee M.M."/>
            <person name="Goodwin Z."/>
            <person name="Lu X."/>
            <person name="Lewis E.E."/>
            <person name="Goodrich-Blair H."/>
            <person name="Stock S.P."/>
            <person name="Adams B.J."/>
            <person name="Sternberg P.W."/>
            <person name="Mortazavi A."/>
        </authorList>
    </citation>
    <scope>NUCLEOTIDE SEQUENCE [LARGE SCALE GENOMIC DNA]</scope>
    <source>
        <strain evidence="1 2">ALL</strain>
    </source>
</reference>
<evidence type="ECO:0000313" key="1">
    <source>
        <dbReference type="EMBL" id="TKR88138.1"/>
    </source>
</evidence>
<sequence>MVPPPQAFNAMFAATFDTASQRIHHSSQGMLESLRHDAAIQNGVNFRGGTSPTNPTVAVGGKVTARQRRIWKVNCGL</sequence>
<protein>
    <submittedName>
        <fullName evidence="1">Uncharacterized protein</fullName>
    </submittedName>
</protein>
<accession>A0A4U5NX53</accession>
<proteinExistence type="predicted"/>
<gene>
    <name evidence="1" type="ORF">L596_012427</name>
</gene>
<comment type="caution">
    <text evidence="1">The sequence shown here is derived from an EMBL/GenBank/DDBJ whole genome shotgun (WGS) entry which is preliminary data.</text>
</comment>
<reference evidence="1 2" key="2">
    <citation type="journal article" date="2019" name="G3 (Bethesda)">
        <title>Hybrid Assembly of the Genome of the Entomopathogenic Nematode Steinernema carpocapsae Identifies the X-Chromosome.</title>
        <authorList>
            <person name="Serra L."/>
            <person name="Macchietto M."/>
            <person name="Macias-Munoz A."/>
            <person name="McGill C.J."/>
            <person name="Rodriguez I.M."/>
            <person name="Rodriguez B."/>
            <person name="Murad R."/>
            <person name="Mortazavi A."/>
        </authorList>
    </citation>
    <scope>NUCLEOTIDE SEQUENCE [LARGE SCALE GENOMIC DNA]</scope>
    <source>
        <strain evidence="1 2">ALL</strain>
    </source>
</reference>
<dbReference type="EMBL" id="AZBU02000003">
    <property type="protein sequence ID" value="TKR88138.1"/>
    <property type="molecule type" value="Genomic_DNA"/>
</dbReference>